<evidence type="ECO:0000313" key="4">
    <source>
        <dbReference type="Proteomes" id="UP001596403"/>
    </source>
</evidence>
<dbReference type="InterPro" id="IPR014729">
    <property type="entry name" value="Rossmann-like_a/b/a_fold"/>
</dbReference>
<organism evidence="3 4">
    <name type="scientific">Sulfitobacter profundi</name>
    <dbReference type="NCBI Taxonomy" id="2679961"/>
    <lineage>
        <taxon>Bacteria</taxon>
        <taxon>Pseudomonadati</taxon>
        <taxon>Pseudomonadota</taxon>
        <taxon>Alphaproteobacteria</taxon>
        <taxon>Rhodobacterales</taxon>
        <taxon>Roseobacteraceae</taxon>
        <taxon>Sulfitobacter</taxon>
    </lineage>
</organism>
<reference evidence="4" key="1">
    <citation type="journal article" date="2019" name="Int. J. Syst. Evol. Microbiol.">
        <title>The Global Catalogue of Microorganisms (GCM) 10K type strain sequencing project: providing services to taxonomists for standard genome sequencing and annotation.</title>
        <authorList>
            <consortium name="The Broad Institute Genomics Platform"/>
            <consortium name="The Broad Institute Genome Sequencing Center for Infectious Disease"/>
            <person name="Wu L."/>
            <person name="Ma J."/>
        </authorList>
    </citation>
    <scope>NUCLEOTIDE SEQUENCE [LARGE SCALE GENOMIC DNA]</scope>
    <source>
        <strain evidence="4">NBRC 111368</strain>
    </source>
</reference>
<sequence>MAGDLAPQPSALERDYRALVVGLRDYVAKAGASKVLVEQTEGRDAALAATIAGDALGSENVRQIAVPVGVIYSPHCTAASQGLARRSAPIASRSPCAA</sequence>
<dbReference type="SUPFAM" id="SSF52402">
    <property type="entry name" value="Adenine nucleotide alpha hydrolases-like"/>
    <property type="match status" value="1"/>
</dbReference>
<dbReference type="EMBL" id="JBHSWA010000001">
    <property type="protein sequence ID" value="MFC6641289.1"/>
    <property type="molecule type" value="Genomic_DNA"/>
</dbReference>
<dbReference type="Proteomes" id="UP001596403">
    <property type="component" value="Unassembled WGS sequence"/>
</dbReference>
<proteinExistence type="predicted"/>
<evidence type="ECO:0000256" key="1">
    <source>
        <dbReference type="ARBA" id="ARBA00022598"/>
    </source>
</evidence>
<dbReference type="InterPro" id="IPR022310">
    <property type="entry name" value="NAD/GMP_synthase"/>
</dbReference>
<keyword evidence="1" id="KW-0436">Ligase</keyword>
<dbReference type="Pfam" id="PF02540">
    <property type="entry name" value="NAD_synthase"/>
    <property type="match status" value="1"/>
</dbReference>
<evidence type="ECO:0000259" key="2">
    <source>
        <dbReference type="Pfam" id="PF02540"/>
    </source>
</evidence>
<protein>
    <recommendedName>
        <fullName evidence="2">NAD/GMP synthase domain-containing protein</fullName>
    </recommendedName>
</protein>
<dbReference type="RefSeq" id="WP_386281077.1">
    <property type="nucleotide sequence ID" value="NZ_JBHSWA010000001.1"/>
</dbReference>
<evidence type="ECO:0000313" key="3">
    <source>
        <dbReference type="EMBL" id="MFC6641289.1"/>
    </source>
</evidence>
<gene>
    <name evidence="3" type="ORF">ACFQAU_05550</name>
</gene>
<accession>A0ABW1YWA0</accession>
<feature type="domain" description="NAD/GMP synthase" evidence="2">
    <location>
        <begin position="17"/>
        <end position="75"/>
    </location>
</feature>
<keyword evidence="4" id="KW-1185">Reference proteome</keyword>
<dbReference type="Gene3D" id="3.40.50.620">
    <property type="entry name" value="HUPs"/>
    <property type="match status" value="1"/>
</dbReference>
<comment type="caution">
    <text evidence="3">The sequence shown here is derived from an EMBL/GenBank/DDBJ whole genome shotgun (WGS) entry which is preliminary data.</text>
</comment>
<name>A0ABW1YWA0_9RHOB</name>